<comment type="caution">
    <text evidence="1">The sequence shown here is derived from an EMBL/GenBank/DDBJ whole genome shotgun (WGS) entry which is preliminary data.</text>
</comment>
<evidence type="ECO:0000313" key="2">
    <source>
        <dbReference type="Proteomes" id="UP000070449"/>
    </source>
</evidence>
<dbReference type="EMBL" id="JYPD01000019">
    <property type="protein sequence ID" value="KXK09303.1"/>
    <property type="molecule type" value="Genomic_DNA"/>
</dbReference>
<proteinExistence type="predicted"/>
<dbReference type="Proteomes" id="UP000070449">
    <property type="component" value="Unassembled WGS sequence"/>
</dbReference>
<reference evidence="1 2" key="1">
    <citation type="submission" date="2015-02" db="EMBL/GenBank/DDBJ databases">
        <title>Improved understanding of the partial-nitritation anammox process through 23 genomes representing the majority of the microbial community.</title>
        <authorList>
            <person name="Speth D.R."/>
            <person name="In T Zandt M."/>
            <person name="Guerrero Cruz S."/>
            <person name="Jetten M.S."/>
            <person name="Dutilh B.E."/>
        </authorList>
    </citation>
    <scope>NUCLEOTIDE SEQUENCE [LARGE SCALE GENOMIC DNA]</scope>
    <source>
        <strain evidence="1">OLB21</strain>
    </source>
</reference>
<dbReference type="AlphaFoldDB" id="A0A136KJ61"/>
<dbReference type="SUPFAM" id="SSF53335">
    <property type="entry name" value="S-adenosyl-L-methionine-dependent methyltransferases"/>
    <property type="match status" value="1"/>
</dbReference>
<sequence>MNESDLQIKLGEITSAMMAYLSDKLCPDLNNPPASYDYRGIEIPLECFYLNMPLFWQPRHGAKIDGAHDYRASESYVLRPDNERIPVSGSAVSQAAIVNLESTKRHEILLPAFVRSGNTIFADDDFFPPDSFFKGEDIDGLTVIRMVDLYRTFGMFPENLYSAGLSAVMQSYDFRGRRIVDFGCGEASQLLLAGILGADSGIGIDLPSSVDEDFRTRHQQNLAMNKLDMRIIVEGYDLNDDQAASVIEELSLLNNLRSPNTAIINIGPSYDRLSGQEGTHIKALEALFDLPDVDLLFAGGYASVYSGDTHLAPSHIIESHDLAMQIINELFENVLVYNLPGNMLVIVGRGRKVNA</sequence>
<dbReference type="InterPro" id="IPR029063">
    <property type="entry name" value="SAM-dependent_MTases_sf"/>
</dbReference>
<name>A0A136KJ61_9BACT</name>
<gene>
    <name evidence="1" type="ORF">UZ20_WS6002000610</name>
</gene>
<accession>A0A136KJ61</accession>
<protein>
    <submittedName>
        <fullName evidence="1">Uncharacterized protein</fullName>
    </submittedName>
</protein>
<evidence type="ECO:0000313" key="1">
    <source>
        <dbReference type="EMBL" id="KXK09303.1"/>
    </source>
</evidence>
<organism evidence="1 2">
    <name type="scientific">candidate division WS6 bacterium OLB21</name>
    <dbReference type="NCBI Taxonomy" id="1617427"/>
    <lineage>
        <taxon>Bacteria</taxon>
        <taxon>Candidatus Dojkabacteria</taxon>
    </lineage>
</organism>